<dbReference type="OrthoDB" id="9795587at2"/>
<evidence type="ECO:0000313" key="9">
    <source>
        <dbReference type="EMBL" id="RXZ48583.1"/>
    </source>
</evidence>
<evidence type="ECO:0000313" key="10">
    <source>
        <dbReference type="Proteomes" id="UP000292935"/>
    </source>
</evidence>
<feature type="transmembrane region" description="Helical" evidence="7">
    <location>
        <begin position="331"/>
        <end position="351"/>
    </location>
</feature>
<dbReference type="EMBL" id="SDPO01000002">
    <property type="protein sequence ID" value="RXZ48583.1"/>
    <property type="molecule type" value="Genomic_DNA"/>
</dbReference>
<dbReference type="SUPFAM" id="SSF81342">
    <property type="entry name" value="Transmembrane di-heme cytochromes"/>
    <property type="match status" value="1"/>
</dbReference>
<feature type="transmembrane region" description="Helical" evidence="7">
    <location>
        <begin position="130"/>
        <end position="149"/>
    </location>
</feature>
<keyword evidence="10" id="KW-1185">Reference proteome</keyword>
<keyword evidence="2" id="KW-1003">Cell membrane</keyword>
<feature type="compositionally biased region" description="Low complexity" evidence="6">
    <location>
        <begin position="15"/>
        <end position="28"/>
    </location>
</feature>
<evidence type="ECO:0000256" key="2">
    <source>
        <dbReference type="ARBA" id="ARBA00022475"/>
    </source>
</evidence>
<feature type="domain" description="Cytochrome b561 bacterial/Ni-hydrogenase" evidence="8">
    <location>
        <begin position="130"/>
        <end position="322"/>
    </location>
</feature>
<evidence type="ECO:0000256" key="7">
    <source>
        <dbReference type="SAM" id="Phobius"/>
    </source>
</evidence>
<evidence type="ECO:0000259" key="8">
    <source>
        <dbReference type="Pfam" id="PF01292"/>
    </source>
</evidence>
<accession>A0A4V1QSJ2</accession>
<dbReference type="Gene3D" id="1.20.950.20">
    <property type="entry name" value="Transmembrane di-heme cytochromes, Chain C"/>
    <property type="match status" value="1"/>
</dbReference>
<dbReference type="Pfam" id="PF01292">
    <property type="entry name" value="Ni_hydr_CYTB"/>
    <property type="match status" value="1"/>
</dbReference>
<dbReference type="GO" id="GO:0005886">
    <property type="term" value="C:plasma membrane"/>
    <property type="evidence" value="ECO:0007669"/>
    <property type="project" value="UniProtKB-SubCell"/>
</dbReference>
<feature type="transmembrane region" description="Helical" evidence="7">
    <location>
        <begin position="247"/>
        <end position="269"/>
    </location>
</feature>
<keyword evidence="5 7" id="KW-0472">Membrane</keyword>
<feature type="transmembrane region" description="Helical" evidence="7">
    <location>
        <begin position="73"/>
        <end position="97"/>
    </location>
</feature>
<reference evidence="9 10" key="1">
    <citation type="submission" date="2019-01" db="EMBL/GenBank/DDBJ databases">
        <authorList>
            <person name="Li J."/>
        </authorList>
    </citation>
    <scope>NUCLEOTIDE SEQUENCE [LARGE SCALE GENOMIC DNA]</scope>
    <source>
        <strain evidence="9 10">CCUG 35506</strain>
    </source>
</reference>
<feature type="region of interest" description="Disordered" evidence="6">
    <location>
        <begin position="1"/>
        <end position="62"/>
    </location>
</feature>
<gene>
    <name evidence="9" type="ORF">ESP57_06175</name>
</gene>
<organism evidence="9 10">
    <name type="scientific">Agromyces fucosus</name>
    <dbReference type="NCBI Taxonomy" id="41985"/>
    <lineage>
        <taxon>Bacteria</taxon>
        <taxon>Bacillati</taxon>
        <taxon>Actinomycetota</taxon>
        <taxon>Actinomycetes</taxon>
        <taxon>Micrococcales</taxon>
        <taxon>Microbacteriaceae</taxon>
        <taxon>Agromyces</taxon>
    </lineage>
</organism>
<evidence type="ECO:0000256" key="6">
    <source>
        <dbReference type="SAM" id="MobiDB-lite"/>
    </source>
</evidence>
<sequence length="368" mass="40360">MSPACAPRARRGADAAESSAAASSAAESSVRRGIRDIAGRPPRQGLGRSCQNTPVTRLTDPTAHHATRRRIRWLPVALAVFAGIVLLGGVVLLAIWLRAQPAVQEFLTRYPGTTPLPEGAPIGIPAWLGWQHFLNAFFLVLLVRSGLLLKKGGRPPARWVRNNDGLIRTKNPPWKVSIHLWLHYTVDVLWVLNGIVFIVLLLVTGQWMRIVPTSADIWPNAVSAGLQYASLDWPVEHAWVNYNSLQLLSYFAIVFVVAPLAVLTGLRLSSVWPQRAERLNAVYPVKLARAVHYPVMLVFVAFVIVHVTLVFATGALRNLDAMYASRDGASWLGFAIFAVSLAVMIGGWFAVRPSVLKPVASRMGTVTR</sequence>
<evidence type="ECO:0000256" key="3">
    <source>
        <dbReference type="ARBA" id="ARBA00022692"/>
    </source>
</evidence>
<comment type="caution">
    <text evidence="9">The sequence shown here is derived from an EMBL/GenBank/DDBJ whole genome shotgun (WGS) entry which is preliminary data.</text>
</comment>
<dbReference type="GO" id="GO:0009055">
    <property type="term" value="F:electron transfer activity"/>
    <property type="evidence" value="ECO:0007669"/>
    <property type="project" value="InterPro"/>
</dbReference>
<evidence type="ECO:0000256" key="4">
    <source>
        <dbReference type="ARBA" id="ARBA00022989"/>
    </source>
</evidence>
<dbReference type="GO" id="GO:0022904">
    <property type="term" value="P:respiratory electron transport chain"/>
    <property type="evidence" value="ECO:0007669"/>
    <property type="project" value="InterPro"/>
</dbReference>
<feature type="compositionally biased region" description="Basic and acidic residues" evidence="6">
    <location>
        <begin position="29"/>
        <end position="38"/>
    </location>
</feature>
<protein>
    <recommendedName>
        <fullName evidence="8">Cytochrome b561 bacterial/Ni-hydrogenase domain-containing protein</fullName>
    </recommendedName>
</protein>
<dbReference type="InterPro" id="IPR016174">
    <property type="entry name" value="Di-haem_cyt_TM"/>
</dbReference>
<comment type="subcellular location">
    <subcellularLocation>
        <location evidence="1">Cell membrane</location>
        <topology evidence="1">Multi-pass membrane protein</topology>
    </subcellularLocation>
</comment>
<evidence type="ECO:0000256" key="5">
    <source>
        <dbReference type="ARBA" id="ARBA00023136"/>
    </source>
</evidence>
<feature type="transmembrane region" description="Helical" evidence="7">
    <location>
        <begin position="180"/>
        <end position="203"/>
    </location>
</feature>
<name>A0A4V1QSJ2_9MICO</name>
<feature type="transmembrane region" description="Helical" evidence="7">
    <location>
        <begin position="290"/>
        <end position="311"/>
    </location>
</feature>
<keyword evidence="3 7" id="KW-0812">Transmembrane</keyword>
<evidence type="ECO:0000256" key="1">
    <source>
        <dbReference type="ARBA" id="ARBA00004651"/>
    </source>
</evidence>
<keyword evidence="4 7" id="KW-1133">Transmembrane helix</keyword>
<dbReference type="AlphaFoldDB" id="A0A4V1QSJ2"/>
<dbReference type="InterPro" id="IPR011577">
    <property type="entry name" value="Cyt_b561_bac/Ni-Hgenase"/>
</dbReference>
<dbReference type="Proteomes" id="UP000292935">
    <property type="component" value="Unassembled WGS sequence"/>
</dbReference>
<proteinExistence type="predicted"/>